<sequence length="328" mass="34923">MMYHHYSRSYRPVSKTFPNHEVTMEETAAASLDTILKKNQVPSSNSFTTFYQVHIRLFTAVLQQMARADLMTALPSPAVGVFGLKSNVPGLLTAHNFRVLRNSFLSPDSAGGDPAATLAQQRAKLKASHAAHHISAPALATAVGADGRNTQEMSISTSNSIISSRPKSTCFSGVANAFKTPSGTPAGLVPSMDLAVTMAGAACGPDMNPSSSLSPCSTSLCVLQKVYPVHAPTLKASPWPQPSTATYLMLRASPPPPMQAMRKTCGGTAPCFDNFVFPVGDHGDAILAPSVHSGTLNICLRRRGSSQQLQYLEWPHMNMPKDPRACSG</sequence>
<name>A0A1C7M9H0_GRIFR</name>
<comment type="caution">
    <text evidence="1">The sequence shown here is derived from an EMBL/GenBank/DDBJ whole genome shotgun (WGS) entry which is preliminary data.</text>
</comment>
<dbReference type="AlphaFoldDB" id="A0A1C7M9H0"/>
<organism evidence="1 2">
    <name type="scientific">Grifola frondosa</name>
    <name type="common">Maitake</name>
    <name type="synonym">Polyporus frondosus</name>
    <dbReference type="NCBI Taxonomy" id="5627"/>
    <lineage>
        <taxon>Eukaryota</taxon>
        <taxon>Fungi</taxon>
        <taxon>Dikarya</taxon>
        <taxon>Basidiomycota</taxon>
        <taxon>Agaricomycotina</taxon>
        <taxon>Agaricomycetes</taxon>
        <taxon>Polyporales</taxon>
        <taxon>Grifolaceae</taxon>
        <taxon>Grifola</taxon>
    </lineage>
</organism>
<dbReference type="OrthoDB" id="2155283at2759"/>
<protein>
    <submittedName>
        <fullName evidence="1">Protein VTS1</fullName>
    </submittedName>
</protein>
<dbReference type="EMBL" id="LUGG01000007">
    <property type="protein sequence ID" value="OBZ73039.1"/>
    <property type="molecule type" value="Genomic_DNA"/>
</dbReference>
<gene>
    <name evidence="1" type="primary">VTS1_1</name>
    <name evidence="1" type="ORF">A0H81_07124</name>
</gene>
<dbReference type="Proteomes" id="UP000092993">
    <property type="component" value="Unassembled WGS sequence"/>
</dbReference>
<proteinExistence type="predicted"/>
<accession>A0A1C7M9H0</accession>
<keyword evidence="2" id="KW-1185">Reference proteome</keyword>
<evidence type="ECO:0000313" key="2">
    <source>
        <dbReference type="Proteomes" id="UP000092993"/>
    </source>
</evidence>
<reference evidence="1 2" key="1">
    <citation type="submission" date="2016-03" db="EMBL/GenBank/DDBJ databases">
        <title>Whole genome sequencing of Grifola frondosa 9006-11.</title>
        <authorList>
            <person name="Min B."/>
            <person name="Park H."/>
            <person name="Kim J.-G."/>
            <person name="Cho H."/>
            <person name="Oh Y.-L."/>
            <person name="Kong W.-S."/>
            <person name="Choi I.-G."/>
        </authorList>
    </citation>
    <scope>NUCLEOTIDE SEQUENCE [LARGE SCALE GENOMIC DNA]</scope>
    <source>
        <strain evidence="1 2">9006-11</strain>
    </source>
</reference>
<evidence type="ECO:0000313" key="1">
    <source>
        <dbReference type="EMBL" id="OBZ73039.1"/>
    </source>
</evidence>